<accession>A0AA92WKP1</accession>
<evidence type="ECO:0000313" key="2">
    <source>
        <dbReference type="Proteomes" id="UP000284562"/>
    </source>
</evidence>
<name>A0AA92WKP1_9BACT</name>
<dbReference type="Proteomes" id="UP000284562">
    <property type="component" value="Unassembled WGS sequence"/>
</dbReference>
<protein>
    <submittedName>
        <fullName evidence="1">Uncharacterized protein</fullName>
    </submittedName>
</protein>
<dbReference type="AlphaFoldDB" id="A0AA92WKP1"/>
<proteinExistence type="predicted"/>
<evidence type="ECO:0000313" key="1">
    <source>
        <dbReference type="EMBL" id="RHK49948.1"/>
    </source>
</evidence>
<sequence>MISIIILYYQKVATLPLFVTAKIQKISKNAQLYYQKVVNLPFFVTEKTQTKAFTMIYKRKVVVLPLFVTFPFSRSQKMT</sequence>
<organism evidence="1 2">
    <name type="scientific">Segatella copri</name>
    <dbReference type="NCBI Taxonomy" id="165179"/>
    <lineage>
        <taxon>Bacteria</taxon>
        <taxon>Pseudomonadati</taxon>
        <taxon>Bacteroidota</taxon>
        <taxon>Bacteroidia</taxon>
        <taxon>Bacteroidales</taxon>
        <taxon>Prevotellaceae</taxon>
        <taxon>Segatella</taxon>
    </lineage>
</organism>
<comment type="caution">
    <text evidence="1">The sequence shown here is derived from an EMBL/GenBank/DDBJ whole genome shotgun (WGS) entry which is preliminary data.</text>
</comment>
<reference evidence="1 2" key="1">
    <citation type="submission" date="2018-08" db="EMBL/GenBank/DDBJ databases">
        <title>A genome reference for cultivated species of the human gut microbiota.</title>
        <authorList>
            <person name="Zou Y."/>
            <person name="Xue W."/>
            <person name="Luo G."/>
        </authorList>
    </citation>
    <scope>NUCLEOTIDE SEQUENCE [LARGE SCALE GENOMIC DNA]</scope>
    <source>
        <strain evidence="1 2">AF43-2</strain>
    </source>
</reference>
<dbReference type="EMBL" id="QRNN01000005">
    <property type="protein sequence ID" value="RHK49948.1"/>
    <property type="molecule type" value="Genomic_DNA"/>
</dbReference>
<gene>
    <name evidence="1" type="ORF">DW064_02375</name>
</gene>